<protein>
    <recommendedName>
        <fullName evidence="1">Bacterial alpha-2-macroglobulin MG10 domain-containing protein</fullName>
    </recommendedName>
</protein>
<dbReference type="InterPro" id="IPR041246">
    <property type="entry name" value="Bact_MG10"/>
</dbReference>
<sequence length="143" mass="16484">TPHEGTPLKIKKALYVKEYTKKGPEISPVRGPVEVGDELVVRIELRTDRDMEYVHMKDHRGSGTEPVNVLSRYKYQDGLGYYESTRDTASHFYLDYLPKGVYVFEYSVRVQHRGEYQTGMTNVQCMYAPEFNSHSQSIGLVVE</sequence>
<name>A0A382CY20_9ZZZZ</name>
<evidence type="ECO:0000313" key="2">
    <source>
        <dbReference type="EMBL" id="SVB30227.1"/>
    </source>
</evidence>
<feature type="non-terminal residue" evidence="2">
    <location>
        <position position="1"/>
    </location>
</feature>
<accession>A0A382CY20</accession>
<feature type="domain" description="Bacterial alpha-2-macroglobulin MG10" evidence="1">
    <location>
        <begin position="8"/>
        <end position="130"/>
    </location>
</feature>
<evidence type="ECO:0000259" key="1">
    <source>
        <dbReference type="Pfam" id="PF17973"/>
    </source>
</evidence>
<dbReference type="AlphaFoldDB" id="A0A382CY20"/>
<reference evidence="2" key="1">
    <citation type="submission" date="2018-05" db="EMBL/GenBank/DDBJ databases">
        <authorList>
            <person name="Lanie J.A."/>
            <person name="Ng W.-L."/>
            <person name="Kazmierczak K.M."/>
            <person name="Andrzejewski T.M."/>
            <person name="Davidsen T.M."/>
            <person name="Wayne K.J."/>
            <person name="Tettelin H."/>
            <person name="Glass J.I."/>
            <person name="Rusch D."/>
            <person name="Podicherti R."/>
            <person name="Tsui H.-C.T."/>
            <person name="Winkler M.E."/>
        </authorList>
    </citation>
    <scope>NUCLEOTIDE SEQUENCE</scope>
</reference>
<organism evidence="2">
    <name type="scientific">marine metagenome</name>
    <dbReference type="NCBI Taxonomy" id="408172"/>
    <lineage>
        <taxon>unclassified sequences</taxon>
        <taxon>metagenomes</taxon>
        <taxon>ecological metagenomes</taxon>
    </lineage>
</organism>
<dbReference type="Pfam" id="PF17973">
    <property type="entry name" value="bMG10"/>
    <property type="match status" value="1"/>
</dbReference>
<dbReference type="EMBL" id="UINC01036369">
    <property type="protein sequence ID" value="SVB30227.1"/>
    <property type="molecule type" value="Genomic_DNA"/>
</dbReference>
<gene>
    <name evidence="2" type="ORF">METZ01_LOCUS183081</name>
</gene>
<proteinExistence type="predicted"/>